<dbReference type="Pfam" id="PF05043">
    <property type="entry name" value="Mga"/>
    <property type="match status" value="1"/>
</dbReference>
<comment type="caution">
    <text evidence="2">The sequence shown here is derived from an EMBL/GenBank/DDBJ whole genome shotgun (WGS) entry which is preliminary data.</text>
</comment>
<sequence>MSYEAIFFEKSDLQKFEMFRTLTVHHSDGLSISDLATKLHLSYQQSYNIFQELLRDLVDLTDDTRAVCKKALNGTTPLKISLDDYRTYLLQDAIAFQFIDYLVQGNRPSLDRFCAERYISRSTLMRKTIPVRNFLADFHLKLSLTKTAFVGDEKQVRLFLQQFYWLSYHGTEWPFQAISYRQLRAQYRELPSADPDPIVAAQERVFWAICRTRLLHGHYIKLDTTFARTFRHYPFPTINFYQEKAFPGLTKHILTEENAFFYFFQQKTIRFTPPSADMKPAVAFIKHADTPIWPLVRDLMTMLQQNLRDPADPVLQNDETLQMNLLRMTAAFALMGGNYVKQPDLFPPDAITYQQTQLQTELAKFIADLPDEPAYQPYHESAEAFMRVLFYLLVPYLRRFKWDNTIKVKLVMETTDIVYRNIINFLQNLNVVELLPDNAPLSKADLLVTSLDDFIDRDQLTSDAGKMAIFNWYLDATTSDYRALFEQIAALYRAKLTRQATPA</sequence>
<proteinExistence type="predicted"/>
<name>A0ABW4BHU1_9LACO</name>
<dbReference type="RefSeq" id="WP_204118436.1">
    <property type="nucleotide sequence ID" value="NZ_BOLV01000004.1"/>
</dbReference>
<dbReference type="Gene3D" id="1.10.10.10">
    <property type="entry name" value="Winged helix-like DNA-binding domain superfamily/Winged helix DNA-binding domain"/>
    <property type="match status" value="1"/>
</dbReference>
<dbReference type="InterPro" id="IPR007737">
    <property type="entry name" value="Mga_HTH"/>
</dbReference>
<organism evidence="2 3">
    <name type="scientific">Lacticaseibacillus suilingensis</name>
    <dbReference type="NCBI Taxonomy" id="2799577"/>
    <lineage>
        <taxon>Bacteria</taxon>
        <taxon>Bacillati</taxon>
        <taxon>Bacillota</taxon>
        <taxon>Bacilli</taxon>
        <taxon>Lactobacillales</taxon>
        <taxon>Lactobacillaceae</taxon>
        <taxon>Lacticaseibacillus</taxon>
    </lineage>
</organism>
<accession>A0ABW4BHU1</accession>
<evidence type="ECO:0000259" key="1">
    <source>
        <dbReference type="Pfam" id="PF05043"/>
    </source>
</evidence>
<evidence type="ECO:0000313" key="2">
    <source>
        <dbReference type="EMBL" id="MFD1400055.1"/>
    </source>
</evidence>
<feature type="domain" description="Mga helix-turn-helix" evidence="1">
    <location>
        <begin position="80"/>
        <end position="164"/>
    </location>
</feature>
<dbReference type="InterPro" id="IPR036388">
    <property type="entry name" value="WH-like_DNA-bd_sf"/>
</dbReference>
<evidence type="ECO:0000313" key="3">
    <source>
        <dbReference type="Proteomes" id="UP001597199"/>
    </source>
</evidence>
<dbReference type="Proteomes" id="UP001597199">
    <property type="component" value="Unassembled WGS sequence"/>
</dbReference>
<gene>
    <name evidence="2" type="ORF">ACFQ41_12125</name>
</gene>
<reference evidence="3" key="1">
    <citation type="journal article" date="2019" name="Int. J. Syst. Evol. Microbiol.">
        <title>The Global Catalogue of Microorganisms (GCM) 10K type strain sequencing project: providing services to taxonomists for standard genome sequencing and annotation.</title>
        <authorList>
            <consortium name="The Broad Institute Genomics Platform"/>
            <consortium name="The Broad Institute Genome Sequencing Center for Infectious Disease"/>
            <person name="Wu L."/>
            <person name="Ma J."/>
        </authorList>
    </citation>
    <scope>NUCLEOTIDE SEQUENCE [LARGE SCALE GENOMIC DNA]</scope>
    <source>
        <strain evidence="3">CCM 9110</strain>
    </source>
</reference>
<keyword evidence="3" id="KW-1185">Reference proteome</keyword>
<protein>
    <submittedName>
        <fullName evidence="2">Helix-turn-helix domain-containing protein</fullName>
    </submittedName>
</protein>
<dbReference type="EMBL" id="JBHTOA010000048">
    <property type="protein sequence ID" value="MFD1400055.1"/>
    <property type="molecule type" value="Genomic_DNA"/>
</dbReference>